<sequence>RGVTTAHLGEGVDAAASNTSPNGSASGAPGSGGMVQTPRAELATGDGSLQGNRQHTPPAARPALGCSGTQGWWGACGGTAGTRRFSGPDFCSEDYKSLRERRGGSAQLGKYSRADCGLQCLRRAACKGRFKGRLCEDVAQQRWFSIDIGCTAKGQGEETCRKGTGSRKGEQGRPAGGEGRNAGTAGGSRDSPRAEAREKSDKRGSFSAPAATELESEDDKLAWRRLSELWVGVLLGSARAAPAVRPADLRGAPAEGKGET</sequence>
<dbReference type="Proteomes" id="UP000186817">
    <property type="component" value="Unassembled WGS sequence"/>
</dbReference>
<reference evidence="2 3" key="1">
    <citation type="submission" date="2016-02" db="EMBL/GenBank/DDBJ databases">
        <title>Genome analysis of coral dinoflagellate symbionts highlights evolutionary adaptations to a symbiotic lifestyle.</title>
        <authorList>
            <person name="Aranda M."/>
            <person name="Li Y."/>
            <person name="Liew Y.J."/>
            <person name="Baumgarten S."/>
            <person name="Simakov O."/>
            <person name="Wilson M."/>
            <person name="Piel J."/>
            <person name="Ashoor H."/>
            <person name="Bougouffa S."/>
            <person name="Bajic V.B."/>
            <person name="Ryu T."/>
            <person name="Ravasi T."/>
            <person name="Bayer T."/>
            <person name="Micklem G."/>
            <person name="Kim H."/>
            <person name="Bhak J."/>
            <person name="Lajeunesse T.C."/>
            <person name="Voolstra C.R."/>
        </authorList>
    </citation>
    <scope>NUCLEOTIDE SEQUENCE [LARGE SCALE GENOMIC DNA]</scope>
    <source>
        <strain evidence="2 3">CCMP2467</strain>
    </source>
</reference>
<name>A0A1Q9BY87_SYMMI</name>
<evidence type="ECO:0000313" key="2">
    <source>
        <dbReference type="EMBL" id="OLP75643.1"/>
    </source>
</evidence>
<feature type="region of interest" description="Disordered" evidence="1">
    <location>
        <begin position="155"/>
        <end position="218"/>
    </location>
</feature>
<dbReference type="EMBL" id="LSRX01002354">
    <property type="protein sequence ID" value="OLP75643.1"/>
    <property type="molecule type" value="Genomic_DNA"/>
</dbReference>
<proteinExistence type="predicted"/>
<dbReference type="AlphaFoldDB" id="A0A1Q9BY87"/>
<feature type="region of interest" description="Disordered" evidence="1">
    <location>
        <begin position="43"/>
        <end position="62"/>
    </location>
</feature>
<accession>A0A1Q9BY87</accession>
<feature type="region of interest" description="Disordered" evidence="1">
    <location>
        <begin position="240"/>
        <end position="260"/>
    </location>
</feature>
<keyword evidence="3" id="KW-1185">Reference proteome</keyword>
<feature type="non-terminal residue" evidence="2">
    <location>
        <position position="1"/>
    </location>
</feature>
<feature type="compositionally biased region" description="Basic and acidic residues" evidence="1">
    <location>
        <begin position="190"/>
        <end position="204"/>
    </location>
</feature>
<protein>
    <submittedName>
        <fullName evidence="2">Uncharacterized protein</fullName>
    </submittedName>
</protein>
<feature type="compositionally biased region" description="Gly residues" evidence="1">
    <location>
        <begin position="174"/>
        <end position="186"/>
    </location>
</feature>
<organism evidence="2 3">
    <name type="scientific">Symbiodinium microadriaticum</name>
    <name type="common">Dinoflagellate</name>
    <name type="synonym">Zooxanthella microadriatica</name>
    <dbReference type="NCBI Taxonomy" id="2951"/>
    <lineage>
        <taxon>Eukaryota</taxon>
        <taxon>Sar</taxon>
        <taxon>Alveolata</taxon>
        <taxon>Dinophyceae</taxon>
        <taxon>Suessiales</taxon>
        <taxon>Symbiodiniaceae</taxon>
        <taxon>Symbiodinium</taxon>
    </lineage>
</organism>
<gene>
    <name evidence="2" type="ORF">AK812_SmicGene44528</name>
</gene>
<feature type="region of interest" description="Disordered" evidence="1">
    <location>
        <begin position="1"/>
        <end position="38"/>
    </location>
</feature>
<evidence type="ECO:0000313" key="3">
    <source>
        <dbReference type="Proteomes" id="UP000186817"/>
    </source>
</evidence>
<comment type="caution">
    <text evidence="2">The sequence shown here is derived from an EMBL/GenBank/DDBJ whole genome shotgun (WGS) entry which is preliminary data.</text>
</comment>
<evidence type="ECO:0000256" key="1">
    <source>
        <dbReference type="SAM" id="MobiDB-lite"/>
    </source>
</evidence>
<feature type="compositionally biased region" description="Basic and acidic residues" evidence="1">
    <location>
        <begin position="155"/>
        <end position="171"/>
    </location>
</feature>